<name>A0A6L2M7Z4_TANCI</name>
<gene>
    <name evidence="1" type="ORF">Tci_042046</name>
</gene>
<keyword evidence="1" id="KW-0808">Transferase</keyword>
<organism evidence="1">
    <name type="scientific">Tanacetum cinerariifolium</name>
    <name type="common">Dalmatian daisy</name>
    <name type="synonym">Chrysanthemum cinerariifolium</name>
    <dbReference type="NCBI Taxonomy" id="118510"/>
    <lineage>
        <taxon>Eukaryota</taxon>
        <taxon>Viridiplantae</taxon>
        <taxon>Streptophyta</taxon>
        <taxon>Embryophyta</taxon>
        <taxon>Tracheophyta</taxon>
        <taxon>Spermatophyta</taxon>
        <taxon>Magnoliopsida</taxon>
        <taxon>eudicotyledons</taxon>
        <taxon>Gunneridae</taxon>
        <taxon>Pentapetalae</taxon>
        <taxon>asterids</taxon>
        <taxon>campanulids</taxon>
        <taxon>Asterales</taxon>
        <taxon>Asteraceae</taxon>
        <taxon>Asteroideae</taxon>
        <taxon>Anthemideae</taxon>
        <taxon>Anthemidinae</taxon>
        <taxon>Tanacetum</taxon>
    </lineage>
</organism>
<comment type="caution">
    <text evidence="1">The sequence shown here is derived from an EMBL/GenBank/DDBJ whole genome shotgun (WGS) entry which is preliminary data.</text>
</comment>
<feature type="non-terminal residue" evidence="1">
    <location>
        <position position="1"/>
    </location>
</feature>
<accession>A0A6L2M7Z4</accession>
<evidence type="ECO:0000313" key="1">
    <source>
        <dbReference type="EMBL" id="GEU70068.1"/>
    </source>
</evidence>
<keyword evidence="1" id="KW-0695">RNA-directed DNA polymerase</keyword>
<proteinExistence type="predicted"/>
<protein>
    <submittedName>
        <fullName evidence="1">Putative RNA-directed DNA polymerase, eukaryota, reverse transcriptase zinc-binding domain protein</fullName>
    </submittedName>
</protein>
<dbReference type="AlphaFoldDB" id="A0A6L2M7Z4"/>
<sequence length="109" mass="12332">LEALFSKEEVWKVVCGCGSDKAPGPDEFNCIRVGEDGIMVSHLQYADDMIIFGERSRENASNMMNILKCFEEVLRLKINLRKTKVYGVGVDRMELDRMAMYMSCGVGEL</sequence>
<reference evidence="1" key="1">
    <citation type="journal article" date="2019" name="Sci. Rep.">
        <title>Draft genome of Tanacetum cinerariifolium, the natural source of mosquito coil.</title>
        <authorList>
            <person name="Yamashiro T."/>
            <person name="Shiraishi A."/>
            <person name="Satake H."/>
            <person name="Nakayama K."/>
        </authorList>
    </citation>
    <scope>NUCLEOTIDE SEQUENCE</scope>
</reference>
<dbReference type="EMBL" id="BKCJ010006049">
    <property type="protein sequence ID" value="GEU70068.1"/>
    <property type="molecule type" value="Genomic_DNA"/>
</dbReference>
<keyword evidence="1" id="KW-0548">Nucleotidyltransferase</keyword>
<dbReference type="GO" id="GO:0003964">
    <property type="term" value="F:RNA-directed DNA polymerase activity"/>
    <property type="evidence" value="ECO:0007669"/>
    <property type="project" value="UniProtKB-KW"/>
</dbReference>